<dbReference type="NCBIfam" id="TIGR01640">
    <property type="entry name" value="F_box_assoc_1"/>
    <property type="match status" value="1"/>
</dbReference>
<dbReference type="Proteomes" id="UP001151760">
    <property type="component" value="Unassembled WGS sequence"/>
</dbReference>
<sequence>MAELPSEIILDILSRMPVESLARFRCVSKVWCQHIDRDPCIPIIPAPITILHQETAHPYAIRILSLSKVDHKEGTITELEVKKDPLLEFNCPKLSTFYIPAVVVQGSCNGWLFLSLNHTKKTNIPVVVHPLKKECYKVPRMTHKQRVPTESCGLGFDASNNTYKIVCVLSKRKKQNLYTMVHVVGTNSWRRISQVPSYPITGESIFAHGYVYWLVVIGREVPMDDDKYTIIWFDVMNEEFGSIDPPRQRLSIGWRDELVNINGEVGFVSRNCDIHEVWVLKQEEWVMHCRINENPLFYHSSIRVVGFLNKTRDVLITYGNARNTVGGLLTRDFRKRLLVYKVQSGVWEEVKIIGHEDDDWDIKEGDRGYCGLWGSFFGDFQWRLASLPIRFGGLGLCSAEDVSTYAFVASRAQSWSLQDHILQGCDIDGADSDYGYALDRVRMSLPGFDLSVCRKVCLDSFGEHAVHCKELPGFKYRHDLVRDVLYDVLKRAGISSRKEAPVNFLTDPLEGRSTLRPADILVFGWAGGKHACVDLTGVSPLVGYGPNWVCCRTSR</sequence>
<name>A0ABQ5C357_9ASTR</name>
<dbReference type="InterPro" id="IPR001810">
    <property type="entry name" value="F-box_dom"/>
</dbReference>
<evidence type="ECO:0000259" key="1">
    <source>
        <dbReference type="PROSITE" id="PS50181"/>
    </source>
</evidence>
<dbReference type="PANTHER" id="PTHR48462:SF1">
    <property type="entry name" value="PROTEIN, PUTATIVE-RELATED"/>
    <property type="match status" value="1"/>
</dbReference>
<dbReference type="PANTHER" id="PTHR48462">
    <property type="entry name" value="PROTEIN, PUTATIVE-RELATED"/>
    <property type="match status" value="1"/>
</dbReference>
<organism evidence="2 3">
    <name type="scientific">Tanacetum coccineum</name>
    <dbReference type="NCBI Taxonomy" id="301880"/>
    <lineage>
        <taxon>Eukaryota</taxon>
        <taxon>Viridiplantae</taxon>
        <taxon>Streptophyta</taxon>
        <taxon>Embryophyta</taxon>
        <taxon>Tracheophyta</taxon>
        <taxon>Spermatophyta</taxon>
        <taxon>Magnoliopsida</taxon>
        <taxon>eudicotyledons</taxon>
        <taxon>Gunneridae</taxon>
        <taxon>Pentapetalae</taxon>
        <taxon>asterids</taxon>
        <taxon>campanulids</taxon>
        <taxon>Asterales</taxon>
        <taxon>Asteraceae</taxon>
        <taxon>Asteroideae</taxon>
        <taxon>Anthemideae</taxon>
        <taxon>Anthemidinae</taxon>
        <taxon>Tanacetum</taxon>
    </lineage>
</organism>
<accession>A0ABQ5C357</accession>
<dbReference type="InterPro" id="IPR013187">
    <property type="entry name" value="F-box-assoc_dom_typ3"/>
</dbReference>
<dbReference type="SMART" id="SM00256">
    <property type="entry name" value="FBOX"/>
    <property type="match status" value="1"/>
</dbReference>
<dbReference type="EMBL" id="BQNB010013806">
    <property type="protein sequence ID" value="GJT20473.1"/>
    <property type="molecule type" value="Genomic_DNA"/>
</dbReference>
<protein>
    <submittedName>
        <fullName evidence="2">F-box domain containing protein</fullName>
    </submittedName>
</protein>
<evidence type="ECO:0000313" key="3">
    <source>
        <dbReference type="Proteomes" id="UP001151760"/>
    </source>
</evidence>
<dbReference type="Gene3D" id="1.20.1280.50">
    <property type="match status" value="1"/>
</dbReference>
<dbReference type="SUPFAM" id="SSF81383">
    <property type="entry name" value="F-box domain"/>
    <property type="match status" value="1"/>
</dbReference>
<keyword evidence="3" id="KW-1185">Reference proteome</keyword>
<evidence type="ECO:0000313" key="2">
    <source>
        <dbReference type="EMBL" id="GJT20473.1"/>
    </source>
</evidence>
<reference evidence="2" key="1">
    <citation type="journal article" date="2022" name="Int. J. Mol. Sci.">
        <title>Draft Genome of Tanacetum Coccineum: Genomic Comparison of Closely Related Tanacetum-Family Plants.</title>
        <authorList>
            <person name="Yamashiro T."/>
            <person name="Shiraishi A."/>
            <person name="Nakayama K."/>
            <person name="Satake H."/>
        </authorList>
    </citation>
    <scope>NUCLEOTIDE SEQUENCE</scope>
</reference>
<feature type="domain" description="F-box" evidence="1">
    <location>
        <begin position="1"/>
        <end position="38"/>
    </location>
</feature>
<gene>
    <name evidence="2" type="ORF">Tco_0890410</name>
</gene>
<dbReference type="Pfam" id="PF00646">
    <property type="entry name" value="F-box"/>
    <property type="match status" value="1"/>
</dbReference>
<reference evidence="2" key="2">
    <citation type="submission" date="2022-01" db="EMBL/GenBank/DDBJ databases">
        <authorList>
            <person name="Yamashiro T."/>
            <person name="Shiraishi A."/>
            <person name="Satake H."/>
            <person name="Nakayama K."/>
        </authorList>
    </citation>
    <scope>NUCLEOTIDE SEQUENCE</scope>
</reference>
<dbReference type="InterPro" id="IPR036047">
    <property type="entry name" value="F-box-like_dom_sf"/>
</dbReference>
<dbReference type="PROSITE" id="PS50181">
    <property type="entry name" value="FBOX"/>
    <property type="match status" value="1"/>
</dbReference>
<dbReference type="Pfam" id="PF08268">
    <property type="entry name" value="FBA_3"/>
    <property type="match status" value="1"/>
</dbReference>
<comment type="caution">
    <text evidence="2">The sequence shown here is derived from an EMBL/GenBank/DDBJ whole genome shotgun (WGS) entry which is preliminary data.</text>
</comment>
<proteinExistence type="predicted"/>
<dbReference type="InterPro" id="IPR017451">
    <property type="entry name" value="F-box-assoc_interact_dom"/>
</dbReference>